<proteinExistence type="predicted"/>
<gene>
    <name evidence="1" type="ORF">BJ508DRAFT_335247</name>
</gene>
<sequence length="110" mass="12291">MATSTGVWASVLTQDLGCNGMDFDRISRPFFTSIWAHKDDVFGRFRALKDEVSIAIQALKEAEFSANNQDIKDDDLTCAWALKDDGLGHQSHRFPSAFKPPKTPIFRASL</sequence>
<accession>A0A3N4HHG5</accession>
<keyword evidence="2" id="KW-1185">Reference proteome</keyword>
<reference evidence="1 2" key="1">
    <citation type="journal article" date="2018" name="Nat. Ecol. Evol.">
        <title>Pezizomycetes genomes reveal the molecular basis of ectomycorrhizal truffle lifestyle.</title>
        <authorList>
            <person name="Murat C."/>
            <person name="Payen T."/>
            <person name="Noel B."/>
            <person name="Kuo A."/>
            <person name="Morin E."/>
            <person name="Chen J."/>
            <person name="Kohler A."/>
            <person name="Krizsan K."/>
            <person name="Balestrini R."/>
            <person name="Da Silva C."/>
            <person name="Montanini B."/>
            <person name="Hainaut M."/>
            <person name="Levati E."/>
            <person name="Barry K.W."/>
            <person name="Belfiori B."/>
            <person name="Cichocki N."/>
            <person name="Clum A."/>
            <person name="Dockter R.B."/>
            <person name="Fauchery L."/>
            <person name="Guy J."/>
            <person name="Iotti M."/>
            <person name="Le Tacon F."/>
            <person name="Lindquist E.A."/>
            <person name="Lipzen A."/>
            <person name="Malagnac F."/>
            <person name="Mello A."/>
            <person name="Molinier V."/>
            <person name="Miyauchi S."/>
            <person name="Poulain J."/>
            <person name="Riccioni C."/>
            <person name="Rubini A."/>
            <person name="Sitrit Y."/>
            <person name="Splivallo R."/>
            <person name="Traeger S."/>
            <person name="Wang M."/>
            <person name="Zifcakova L."/>
            <person name="Wipf D."/>
            <person name="Zambonelli A."/>
            <person name="Paolocci F."/>
            <person name="Nowrousian M."/>
            <person name="Ottonello S."/>
            <person name="Baldrian P."/>
            <person name="Spatafora J.W."/>
            <person name="Henrissat B."/>
            <person name="Nagy L.G."/>
            <person name="Aury J.M."/>
            <person name="Wincker P."/>
            <person name="Grigoriev I.V."/>
            <person name="Bonfante P."/>
            <person name="Martin F.M."/>
        </authorList>
    </citation>
    <scope>NUCLEOTIDE SEQUENCE [LARGE SCALE GENOMIC DNA]</scope>
    <source>
        <strain evidence="1 2">RN42</strain>
    </source>
</reference>
<protein>
    <submittedName>
        <fullName evidence="1">Uncharacterized protein</fullName>
    </submittedName>
</protein>
<evidence type="ECO:0000313" key="2">
    <source>
        <dbReference type="Proteomes" id="UP000275078"/>
    </source>
</evidence>
<organism evidence="1 2">
    <name type="scientific">Ascobolus immersus RN42</name>
    <dbReference type="NCBI Taxonomy" id="1160509"/>
    <lineage>
        <taxon>Eukaryota</taxon>
        <taxon>Fungi</taxon>
        <taxon>Dikarya</taxon>
        <taxon>Ascomycota</taxon>
        <taxon>Pezizomycotina</taxon>
        <taxon>Pezizomycetes</taxon>
        <taxon>Pezizales</taxon>
        <taxon>Ascobolaceae</taxon>
        <taxon>Ascobolus</taxon>
    </lineage>
</organism>
<name>A0A3N4HHG5_ASCIM</name>
<evidence type="ECO:0000313" key="1">
    <source>
        <dbReference type="EMBL" id="RPA72208.1"/>
    </source>
</evidence>
<dbReference type="Proteomes" id="UP000275078">
    <property type="component" value="Unassembled WGS sequence"/>
</dbReference>
<dbReference type="EMBL" id="ML119872">
    <property type="protein sequence ID" value="RPA72208.1"/>
    <property type="molecule type" value="Genomic_DNA"/>
</dbReference>
<dbReference type="AlphaFoldDB" id="A0A3N4HHG5"/>